<dbReference type="GO" id="GO:0035438">
    <property type="term" value="F:cyclic-di-GMP binding"/>
    <property type="evidence" value="ECO:0007669"/>
    <property type="project" value="InterPro"/>
</dbReference>
<gene>
    <name evidence="3" type="ORF">HMPREF9194_00930</name>
</gene>
<keyword evidence="1" id="KW-0812">Transmembrane</keyword>
<keyword evidence="1" id="KW-1133">Transmembrane helix</keyword>
<reference evidence="3 4" key="1">
    <citation type="submission" date="2013-04" db="EMBL/GenBank/DDBJ databases">
        <title>The Genome Sequence of Treponema maltophilum ATCC 51939.</title>
        <authorList>
            <consortium name="The Broad Institute Genomics Platform"/>
            <person name="Earl A."/>
            <person name="Ward D."/>
            <person name="Feldgarden M."/>
            <person name="Gevers D."/>
            <person name="Leonetti C."/>
            <person name="Blanton J.M."/>
            <person name="Dewhirst F.E."/>
            <person name="Izard J."/>
            <person name="Walker B."/>
            <person name="Young S."/>
            <person name="Zeng Q."/>
            <person name="Gargeya S."/>
            <person name="Fitzgerald M."/>
            <person name="Haas B."/>
            <person name="Abouelleil A."/>
            <person name="Allen A.W."/>
            <person name="Alvarado L."/>
            <person name="Arachchi H.M."/>
            <person name="Berlin A.M."/>
            <person name="Chapman S.B."/>
            <person name="Gainer-Dewar J."/>
            <person name="Goldberg J."/>
            <person name="Griggs A."/>
            <person name="Gujja S."/>
            <person name="Hansen M."/>
            <person name="Howarth C."/>
            <person name="Imamovic A."/>
            <person name="Ireland A."/>
            <person name="Larimer J."/>
            <person name="McCowan C."/>
            <person name="Murphy C."/>
            <person name="Pearson M."/>
            <person name="Poon T.W."/>
            <person name="Priest M."/>
            <person name="Roberts A."/>
            <person name="Saif S."/>
            <person name="Shea T."/>
            <person name="Sisk P."/>
            <person name="Sykes S."/>
            <person name="Wortman J."/>
            <person name="Nusbaum C."/>
            <person name="Birren B."/>
        </authorList>
    </citation>
    <scope>NUCLEOTIDE SEQUENCE [LARGE SCALE GENOMIC DNA]</scope>
    <source>
        <strain evidence="3 4">ATCC 51939</strain>
    </source>
</reference>
<dbReference type="Pfam" id="PF07238">
    <property type="entry name" value="PilZ"/>
    <property type="match status" value="1"/>
</dbReference>
<dbReference type="InterPro" id="IPR009875">
    <property type="entry name" value="PilZ_domain"/>
</dbReference>
<dbReference type="eggNOG" id="COG5581">
    <property type="taxonomic scope" value="Bacteria"/>
</dbReference>
<keyword evidence="4" id="KW-1185">Reference proteome</keyword>
<evidence type="ECO:0000313" key="3">
    <source>
        <dbReference type="EMBL" id="EPF30613.1"/>
    </source>
</evidence>
<evidence type="ECO:0000313" key="4">
    <source>
        <dbReference type="Proteomes" id="UP000014541"/>
    </source>
</evidence>
<comment type="caution">
    <text evidence="3">The sequence shown here is derived from an EMBL/GenBank/DDBJ whole genome shotgun (WGS) entry which is preliminary data.</text>
</comment>
<feature type="domain" description="PilZ" evidence="2">
    <location>
        <begin position="213"/>
        <end position="324"/>
    </location>
</feature>
<dbReference type="Proteomes" id="UP000014541">
    <property type="component" value="Unassembled WGS sequence"/>
</dbReference>
<dbReference type="STRING" id="1125699.HMPREF9194_00930"/>
<organism evidence="3 4">
    <name type="scientific">Treponema maltophilum ATCC 51939</name>
    <dbReference type="NCBI Taxonomy" id="1125699"/>
    <lineage>
        <taxon>Bacteria</taxon>
        <taxon>Pseudomonadati</taxon>
        <taxon>Spirochaetota</taxon>
        <taxon>Spirochaetia</taxon>
        <taxon>Spirochaetales</taxon>
        <taxon>Treponemataceae</taxon>
        <taxon>Treponema</taxon>
    </lineage>
</organism>
<feature type="transmembrane region" description="Helical" evidence="1">
    <location>
        <begin position="6"/>
        <end position="32"/>
    </location>
</feature>
<dbReference type="PATRIC" id="fig|1125699.3.peg.952"/>
<protein>
    <recommendedName>
        <fullName evidence="2">PilZ domain-containing protein</fullName>
    </recommendedName>
</protein>
<evidence type="ECO:0000256" key="1">
    <source>
        <dbReference type="SAM" id="Phobius"/>
    </source>
</evidence>
<dbReference type="HOGENOM" id="CLU_749921_0_0_12"/>
<dbReference type="EMBL" id="ATFF01000006">
    <property type="protein sequence ID" value="EPF30613.1"/>
    <property type="molecule type" value="Genomic_DNA"/>
</dbReference>
<dbReference type="OrthoDB" id="358587at2"/>
<accession>S3JXB0</accession>
<dbReference type="AlphaFoldDB" id="S3JXB0"/>
<proteinExistence type="predicted"/>
<keyword evidence="1" id="KW-0472">Membrane</keyword>
<name>S3JXB0_TREMA</name>
<evidence type="ECO:0000259" key="2">
    <source>
        <dbReference type="Pfam" id="PF07238"/>
    </source>
</evidence>
<sequence>MYTAVIIVACILILIVLLRVIFLISPCISFFAKGFNAGFDFKELRFLWPIADAGNPETPAALFESVALLDKSIAAVLKKAEKDKTTNTQNVQSFLKRLYDCRTKVELDPNAKNGIQDTHYISKGQELRILVRGVGVFFARVMQNGRQLIISLPLENGELTVSGDKWVHKKIVVYFHRQDDAFYVFDTTVLRNLLFNGRNALVLAHSSSLLRSQKRRSVRCKCRIPAQLFLGAKKPEDRVKFESEPGFKCMLEDLSEDGSLIRIGGKAKAGMPIKLQFALDKKRVVMYGLVKSVSYDKKTEESHIHFQCAETTAWFKNTILGYVYKNLPEKEALF</sequence>
<dbReference type="RefSeq" id="WP_016525224.1">
    <property type="nucleotide sequence ID" value="NZ_KE332518.1"/>
</dbReference>